<accession>A0A1I3MJZ1</accession>
<name>A0A1I3MJZ1_9BURK</name>
<evidence type="ECO:0000313" key="2">
    <source>
        <dbReference type="Proteomes" id="UP000199548"/>
    </source>
</evidence>
<dbReference type="Pfam" id="PF09926">
    <property type="entry name" value="DUF2158"/>
    <property type="match status" value="1"/>
</dbReference>
<dbReference type="Proteomes" id="UP000199548">
    <property type="component" value="Unassembled WGS sequence"/>
</dbReference>
<dbReference type="EMBL" id="FOQU01000005">
    <property type="protein sequence ID" value="SFI97231.1"/>
    <property type="molecule type" value="Genomic_DNA"/>
</dbReference>
<dbReference type="RefSeq" id="WP_091014715.1">
    <property type="nucleotide sequence ID" value="NZ_CP041745.1"/>
</dbReference>
<sequence>MTNFSKGDVVQVKSGGPAMTVSDTGDYSVTGMGPKDGVQCIWFDGPKKVRDVFDAATLEKIDE</sequence>
<evidence type="ECO:0000313" key="1">
    <source>
        <dbReference type="EMBL" id="SFI97231.1"/>
    </source>
</evidence>
<protein>
    <submittedName>
        <fullName evidence="1">Uncharacterized conserved protein YodC, DUF2158 family</fullName>
    </submittedName>
</protein>
<dbReference type="OrthoDB" id="1264301at2"/>
<gene>
    <name evidence="1" type="ORF">SAMN05192543_1052</name>
</gene>
<organism evidence="1 2">
    <name type="scientific">Paraburkholderia megapolitana</name>
    <dbReference type="NCBI Taxonomy" id="420953"/>
    <lineage>
        <taxon>Bacteria</taxon>
        <taxon>Pseudomonadati</taxon>
        <taxon>Pseudomonadota</taxon>
        <taxon>Betaproteobacteria</taxon>
        <taxon>Burkholderiales</taxon>
        <taxon>Burkholderiaceae</taxon>
        <taxon>Paraburkholderia</taxon>
    </lineage>
</organism>
<dbReference type="InterPro" id="IPR019226">
    <property type="entry name" value="DUF2158"/>
</dbReference>
<keyword evidence="2" id="KW-1185">Reference proteome</keyword>
<proteinExistence type="predicted"/>
<dbReference type="AlphaFoldDB" id="A0A1I3MJZ1"/>
<reference evidence="1 2" key="1">
    <citation type="submission" date="2016-10" db="EMBL/GenBank/DDBJ databases">
        <authorList>
            <person name="de Groot N.N."/>
        </authorList>
    </citation>
    <scope>NUCLEOTIDE SEQUENCE [LARGE SCALE GENOMIC DNA]</scope>
    <source>
        <strain evidence="1 2">LMG 23650</strain>
    </source>
</reference>